<organism evidence="2 3">
    <name type="scientific">Cryphonectria parasitica (strain ATCC 38755 / EP155)</name>
    <dbReference type="NCBI Taxonomy" id="660469"/>
    <lineage>
        <taxon>Eukaryota</taxon>
        <taxon>Fungi</taxon>
        <taxon>Dikarya</taxon>
        <taxon>Ascomycota</taxon>
        <taxon>Pezizomycotina</taxon>
        <taxon>Sordariomycetes</taxon>
        <taxon>Sordariomycetidae</taxon>
        <taxon>Diaporthales</taxon>
        <taxon>Cryphonectriaceae</taxon>
        <taxon>Cryphonectria-Endothia species complex</taxon>
        <taxon>Cryphonectria</taxon>
    </lineage>
</organism>
<evidence type="ECO:0000313" key="3">
    <source>
        <dbReference type="Proteomes" id="UP000803844"/>
    </source>
</evidence>
<sequence>MQVRHTHGAMQSTGQALKGEGLHHCSGRTYTAHAHGCSCSRRYQSAIIQPSQGAIRWGKGGGRGDLVVGNRSRARFLGRIHSDYPLTWGPVRLIQHRPVIDPCCKSSHTGWPGLSILYRKFVIQGKGKQQERKQEENTLGGERYMVTSFNYDDAFEDSPPPPTDGSCFDTVAPAQATDHPTTVVDS</sequence>
<proteinExistence type="predicted"/>
<dbReference type="GeneID" id="63832096"/>
<dbReference type="RefSeq" id="XP_040777379.1">
    <property type="nucleotide sequence ID" value="XM_040914967.1"/>
</dbReference>
<keyword evidence="3" id="KW-1185">Reference proteome</keyword>
<dbReference type="Proteomes" id="UP000803844">
    <property type="component" value="Unassembled WGS sequence"/>
</dbReference>
<accession>A0A9P4Y4J4</accession>
<reference evidence="2" key="1">
    <citation type="journal article" date="2020" name="Phytopathology">
        <title>Genome sequence of the chestnut blight fungus Cryphonectria parasitica EP155: A fundamental resource for an archetypical invasive plant pathogen.</title>
        <authorList>
            <person name="Crouch J.A."/>
            <person name="Dawe A."/>
            <person name="Aerts A."/>
            <person name="Barry K."/>
            <person name="Churchill A.C.L."/>
            <person name="Grimwood J."/>
            <person name="Hillman B."/>
            <person name="Milgroom M.G."/>
            <person name="Pangilinan J."/>
            <person name="Smith M."/>
            <person name="Salamov A."/>
            <person name="Schmutz J."/>
            <person name="Yadav J."/>
            <person name="Grigoriev I.V."/>
            <person name="Nuss D."/>
        </authorList>
    </citation>
    <scope>NUCLEOTIDE SEQUENCE</scope>
    <source>
        <strain evidence="2">EP155</strain>
    </source>
</reference>
<dbReference type="EMBL" id="MU032347">
    <property type="protein sequence ID" value="KAF3766418.1"/>
    <property type="molecule type" value="Genomic_DNA"/>
</dbReference>
<evidence type="ECO:0000256" key="1">
    <source>
        <dbReference type="SAM" id="MobiDB-lite"/>
    </source>
</evidence>
<feature type="region of interest" description="Disordered" evidence="1">
    <location>
        <begin position="151"/>
        <end position="186"/>
    </location>
</feature>
<name>A0A9P4Y4J4_CRYP1</name>
<comment type="caution">
    <text evidence="2">The sequence shown here is derived from an EMBL/GenBank/DDBJ whole genome shotgun (WGS) entry which is preliminary data.</text>
</comment>
<gene>
    <name evidence="2" type="ORF">M406DRAFT_101698</name>
</gene>
<protein>
    <submittedName>
        <fullName evidence="2">Uncharacterized protein</fullName>
    </submittedName>
</protein>
<dbReference type="AlphaFoldDB" id="A0A9P4Y4J4"/>
<evidence type="ECO:0000313" key="2">
    <source>
        <dbReference type="EMBL" id="KAF3766418.1"/>
    </source>
</evidence>